<dbReference type="Proteomes" id="UP001056778">
    <property type="component" value="Chromosome 5"/>
</dbReference>
<proteinExistence type="predicted"/>
<accession>A0ACB9T4K2</accession>
<evidence type="ECO:0000313" key="2">
    <source>
        <dbReference type="Proteomes" id="UP001056778"/>
    </source>
</evidence>
<dbReference type="EMBL" id="CM043019">
    <property type="protein sequence ID" value="KAI4461659.1"/>
    <property type="molecule type" value="Genomic_DNA"/>
</dbReference>
<name>A0ACB9T4K2_HOLOL</name>
<comment type="caution">
    <text evidence="1">The sequence shown here is derived from an EMBL/GenBank/DDBJ whole genome shotgun (WGS) entry which is preliminary data.</text>
</comment>
<organism evidence="1 2">
    <name type="scientific">Holotrichia oblita</name>
    <name type="common">Chafer beetle</name>
    <dbReference type="NCBI Taxonomy" id="644536"/>
    <lineage>
        <taxon>Eukaryota</taxon>
        <taxon>Metazoa</taxon>
        <taxon>Ecdysozoa</taxon>
        <taxon>Arthropoda</taxon>
        <taxon>Hexapoda</taxon>
        <taxon>Insecta</taxon>
        <taxon>Pterygota</taxon>
        <taxon>Neoptera</taxon>
        <taxon>Endopterygota</taxon>
        <taxon>Coleoptera</taxon>
        <taxon>Polyphaga</taxon>
        <taxon>Scarabaeiformia</taxon>
        <taxon>Scarabaeidae</taxon>
        <taxon>Melolonthinae</taxon>
        <taxon>Holotrichia</taxon>
    </lineage>
</organism>
<evidence type="ECO:0000313" key="1">
    <source>
        <dbReference type="EMBL" id="KAI4461659.1"/>
    </source>
</evidence>
<reference evidence="1" key="1">
    <citation type="submission" date="2022-04" db="EMBL/GenBank/DDBJ databases">
        <title>Chromosome-scale genome assembly of Holotrichia oblita Faldermann.</title>
        <authorList>
            <person name="Rongchong L."/>
        </authorList>
    </citation>
    <scope>NUCLEOTIDE SEQUENCE</scope>
    <source>
        <strain evidence="1">81SQS9</strain>
    </source>
</reference>
<protein>
    <submittedName>
        <fullName evidence="1">Fuseless isoform a</fullName>
    </submittedName>
</protein>
<gene>
    <name evidence="1" type="ORF">MML48_5g00006528</name>
</gene>
<keyword evidence="2" id="KW-1185">Reference proteome</keyword>
<sequence length="255" mass="28678">MRGSTAGITSTLKEGSSAHYLFLCILDSAFSAVVIAPAVVGYWRSVWGLMGIYVYPDDIVMGGIVSIVIGVVGHIVFALTQKFFERHLHPDKKRILFYICSRIYTTCFAIVCVNGWRGPWLLLDYYFNYDLTIFPSLAGISVIALGLMRTLRNVSAPPLALVTDHVKDYFTVPTMFRVKVSNRQLETFDIQVIGYIIVALAFMLQPGMRWICDRLQGGARLLVADLFLIFSLCGTINLWRGVWMLLNIYFLPGNV</sequence>